<dbReference type="EMBL" id="JH688210">
    <property type="protein sequence ID" value="EJD33480.1"/>
    <property type="molecule type" value="Genomic_DNA"/>
</dbReference>
<dbReference type="KEGG" id="adl:AURDEDRAFT_177439"/>
<dbReference type="AlphaFoldDB" id="J0WMC2"/>
<evidence type="ECO:0000313" key="2">
    <source>
        <dbReference type="Proteomes" id="UP000006514"/>
    </source>
</evidence>
<dbReference type="Proteomes" id="UP000006514">
    <property type="component" value="Unassembled WGS sequence"/>
</dbReference>
<proteinExistence type="predicted"/>
<protein>
    <submittedName>
        <fullName evidence="1">Uncharacterized protein</fullName>
    </submittedName>
</protein>
<dbReference type="InParanoid" id="J0WMC2"/>
<name>J0WMC2_AURST</name>
<organism evidence="1 2">
    <name type="scientific">Auricularia subglabra (strain TFB-10046 / SS5)</name>
    <name type="common">White-rot fungus</name>
    <name type="synonym">Auricularia delicata (strain TFB10046)</name>
    <dbReference type="NCBI Taxonomy" id="717982"/>
    <lineage>
        <taxon>Eukaryota</taxon>
        <taxon>Fungi</taxon>
        <taxon>Dikarya</taxon>
        <taxon>Basidiomycota</taxon>
        <taxon>Agaricomycotina</taxon>
        <taxon>Agaricomycetes</taxon>
        <taxon>Auriculariales</taxon>
        <taxon>Auriculariaceae</taxon>
        <taxon>Auricularia</taxon>
    </lineage>
</organism>
<sequence>MYVLRLPGAVVTFRRPPTPSSPRSLVRRPAVPFSTFALAVAPSQTSIPFSPPLLIPRPLVRRPTVPFLAFALAGAPSQTS</sequence>
<reference evidence="2" key="1">
    <citation type="journal article" date="2012" name="Science">
        <title>The Paleozoic origin of enzymatic lignin decomposition reconstructed from 31 fungal genomes.</title>
        <authorList>
            <person name="Floudas D."/>
            <person name="Binder M."/>
            <person name="Riley R."/>
            <person name="Barry K."/>
            <person name="Blanchette R.A."/>
            <person name="Henrissat B."/>
            <person name="Martinez A.T."/>
            <person name="Otillar R."/>
            <person name="Spatafora J.W."/>
            <person name="Yadav J.S."/>
            <person name="Aerts A."/>
            <person name="Benoit I."/>
            <person name="Boyd A."/>
            <person name="Carlson A."/>
            <person name="Copeland A."/>
            <person name="Coutinho P.M."/>
            <person name="de Vries R.P."/>
            <person name="Ferreira P."/>
            <person name="Findley K."/>
            <person name="Foster B."/>
            <person name="Gaskell J."/>
            <person name="Glotzer D."/>
            <person name="Gorecki P."/>
            <person name="Heitman J."/>
            <person name="Hesse C."/>
            <person name="Hori C."/>
            <person name="Igarashi K."/>
            <person name="Jurgens J.A."/>
            <person name="Kallen N."/>
            <person name="Kersten P."/>
            <person name="Kohler A."/>
            <person name="Kuees U."/>
            <person name="Kumar T.K.A."/>
            <person name="Kuo A."/>
            <person name="LaButti K."/>
            <person name="Larrondo L.F."/>
            <person name="Lindquist E."/>
            <person name="Ling A."/>
            <person name="Lombard V."/>
            <person name="Lucas S."/>
            <person name="Lundell T."/>
            <person name="Martin R."/>
            <person name="McLaughlin D.J."/>
            <person name="Morgenstern I."/>
            <person name="Morin E."/>
            <person name="Murat C."/>
            <person name="Nagy L.G."/>
            <person name="Nolan M."/>
            <person name="Ohm R.A."/>
            <person name="Patyshakuliyeva A."/>
            <person name="Rokas A."/>
            <person name="Ruiz-Duenas F.J."/>
            <person name="Sabat G."/>
            <person name="Salamov A."/>
            <person name="Samejima M."/>
            <person name="Schmutz J."/>
            <person name="Slot J.C."/>
            <person name="St John F."/>
            <person name="Stenlid J."/>
            <person name="Sun H."/>
            <person name="Sun S."/>
            <person name="Syed K."/>
            <person name="Tsang A."/>
            <person name="Wiebenga A."/>
            <person name="Young D."/>
            <person name="Pisabarro A."/>
            <person name="Eastwood D.C."/>
            <person name="Martin F."/>
            <person name="Cullen D."/>
            <person name="Grigoriev I.V."/>
            <person name="Hibbett D.S."/>
        </authorList>
    </citation>
    <scope>NUCLEOTIDE SEQUENCE [LARGE SCALE GENOMIC DNA]</scope>
    <source>
        <strain evidence="2">TFB10046</strain>
    </source>
</reference>
<accession>J0WMC2</accession>
<evidence type="ECO:0000313" key="1">
    <source>
        <dbReference type="EMBL" id="EJD33480.1"/>
    </source>
</evidence>
<gene>
    <name evidence="1" type="ORF">AURDEDRAFT_177439</name>
</gene>
<keyword evidence="2" id="KW-1185">Reference proteome</keyword>